<evidence type="ECO:0000313" key="6">
    <source>
        <dbReference type="EMBL" id="CAE7526842.1"/>
    </source>
</evidence>
<evidence type="ECO:0000313" key="7">
    <source>
        <dbReference type="Proteomes" id="UP000601435"/>
    </source>
</evidence>
<evidence type="ECO:0000256" key="1">
    <source>
        <dbReference type="PROSITE-ProRule" id="PRU00042"/>
    </source>
</evidence>
<protein>
    <submittedName>
        <fullName evidence="6">Cdk7 protein</fullName>
    </submittedName>
</protein>
<feature type="signal peptide" evidence="4">
    <location>
        <begin position="1"/>
        <end position="17"/>
    </location>
</feature>
<feature type="domain" description="C2H2-type" evidence="5">
    <location>
        <begin position="866"/>
        <end position="894"/>
    </location>
</feature>
<dbReference type="SUPFAM" id="SSF57667">
    <property type="entry name" value="beta-beta-alpha zinc fingers"/>
    <property type="match status" value="1"/>
</dbReference>
<dbReference type="PROSITE" id="PS00028">
    <property type="entry name" value="ZINC_FINGER_C2H2_1"/>
    <property type="match status" value="1"/>
</dbReference>
<keyword evidence="4" id="KW-0732">Signal</keyword>
<dbReference type="Proteomes" id="UP000601435">
    <property type="component" value="Unassembled WGS sequence"/>
</dbReference>
<feature type="coiled-coil region" evidence="2">
    <location>
        <begin position="298"/>
        <end position="325"/>
    </location>
</feature>
<dbReference type="EMBL" id="CAJNJA010024464">
    <property type="protein sequence ID" value="CAE7526842.1"/>
    <property type="molecule type" value="Genomic_DNA"/>
</dbReference>
<feature type="chain" id="PRO_5032388737" evidence="4">
    <location>
        <begin position="18"/>
        <end position="1265"/>
    </location>
</feature>
<dbReference type="AlphaFoldDB" id="A0A812THB5"/>
<keyword evidence="1" id="KW-0863">Zinc-finger</keyword>
<evidence type="ECO:0000256" key="3">
    <source>
        <dbReference type="SAM" id="MobiDB-lite"/>
    </source>
</evidence>
<dbReference type="PROSITE" id="PS50157">
    <property type="entry name" value="ZINC_FINGER_C2H2_2"/>
    <property type="match status" value="1"/>
</dbReference>
<evidence type="ECO:0000259" key="5">
    <source>
        <dbReference type="PROSITE" id="PS50157"/>
    </source>
</evidence>
<dbReference type="SMART" id="SM00355">
    <property type="entry name" value="ZnF_C2H2"/>
    <property type="match status" value="2"/>
</dbReference>
<comment type="caution">
    <text evidence="6">The sequence shown here is derived from an EMBL/GenBank/DDBJ whole genome shotgun (WGS) entry which is preliminary data.</text>
</comment>
<gene>
    <name evidence="6" type="primary">cdk7</name>
    <name evidence="6" type="ORF">SNEC2469_LOCUS15105</name>
</gene>
<reference evidence="6" key="1">
    <citation type="submission" date="2021-02" db="EMBL/GenBank/DDBJ databases">
        <authorList>
            <person name="Dougan E. K."/>
            <person name="Rhodes N."/>
            <person name="Thang M."/>
            <person name="Chan C."/>
        </authorList>
    </citation>
    <scope>NUCLEOTIDE SEQUENCE</scope>
</reference>
<dbReference type="InterPro" id="IPR036236">
    <property type="entry name" value="Znf_C2H2_sf"/>
</dbReference>
<sequence length="1265" mass="141460">MIAYFVVFAIWIAGRECFIQSARVGYHARHTCEPTWVPSPRAAPASTAYCALKFGDMAADWFDIDYSAFAYDRDFEEDLCIDDFSHDFLAPALGQEPNAWEGHQASEAWNAQAHSNQPGSAGQQYAAFFAQSRGAADARVTGDIIDPAEAPINRLDFVLTRSLQAGPLGRQAASRPQLEFFQWREGSRHVPVYAVLLDTRPDVLQAERSNGEAFQVDRQHMANEAQKHPEKVQVFRQHVQEALACACHPVSPENLDDILWQASATVFAGKPEAQPPSAWQQPETALRLQDEGSTELRRTSQRLRKAKLVQQLENAEQARGRVQLKGEHGEMLTAEAEIDTLHTYWDSIFNDGAQAHDSLLAEGIHVTAQEVLEVVAKLPMRKAAMPGRAPCAAWKLAAEDVAPHLHAYVQQAWAPGPVCVPLYLTEAWLHFMSKPGRTLRTPGDLRPLALQTGGGKALSRLLKNQLTPYAERVALHVPQFAYLRNRDAHSAIARALTHIDKVRSITHGGQRLSIHARKAGVQQQRCAGGATLSLDLSRAFDSVGHDVLWEALMWAAVPCDLATLLMTWYRSEYALGQRGVGGYTRLDERLSQDWSERHATCFADDFLFQWVLESLRACKAMCTDVGIIFEVFASLGLCINSKKSAMLLKLVGPEAEAWLAKHRVLAPQGIEAKHVLRYDLFRRSAVPIKHTHVYLGIALTYDSYEEASMRHRLRLAAIQKHRLARILQGRGGLTKQCRLRLWRVAIATSMLYATHVVGLTRASLRSAHVMMTKHLRAIMRSPRHLTQENDLAFLQSISQDTPLQLVLKAIGSMLDRATAPTDFPCFANEDVMRRLRALRCNMISLSEAPVPRGIRLTEVPASAPVFTCQICGQHFATLPQVKSHEGKMHKMVAPTQKPLNASYFATGGMPTCRFCGETFARWDNLRRHIQHNRCGSLRTTMTQDAPAVSETAPELTMTGAATMAPPVAADKQVLALFGHVLTPMAGGTAVGAKQGGQHQEMDVDSSRKRPRQTRQSQPKGKGRERGKPRDKEEEHYSDTSERDLVLALGRIVLQQADQLHRLELDTGFFLVLATAPTSTTVIPTMFEVAELWRKKQAETPEQITCSLGVMMLRCLLQELSNRLSHALKTPEVLAALVKQEMLTDKQDWMHMLWDKDNGKLMPDPTRNPLSTKDLQQTFQDAANILQHQPEVITRFCSTQRLDANTQNALVPFLIDVSLRDGRMFQILNQWSRLSVWHLLHGRLRPARAQRSPAELRVHNMIRALS</sequence>
<organism evidence="6 7">
    <name type="scientific">Symbiodinium necroappetens</name>
    <dbReference type="NCBI Taxonomy" id="1628268"/>
    <lineage>
        <taxon>Eukaryota</taxon>
        <taxon>Sar</taxon>
        <taxon>Alveolata</taxon>
        <taxon>Dinophyceae</taxon>
        <taxon>Suessiales</taxon>
        <taxon>Symbiodiniaceae</taxon>
        <taxon>Symbiodinium</taxon>
    </lineage>
</organism>
<keyword evidence="7" id="KW-1185">Reference proteome</keyword>
<keyword evidence="2" id="KW-0175">Coiled coil</keyword>
<feature type="compositionally biased region" description="Basic and acidic residues" evidence="3">
    <location>
        <begin position="1021"/>
        <end position="1039"/>
    </location>
</feature>
<keyword evidence="1" id="KW-0862">Zinc</keyword>
<evidence type="ECO:0000256" key="4">
    <source>
        <dbReference type="SAM" id="SignalP"/>
    </source>
</evidence>
<dbReference type="InterPro" id="IPR013087">
    <property type="entry name" value="Znf_C2H2_type"/>
</dbReference>
<name>A0A812THB5_9DINO</name>
<dbReference type="GO" id="GO:0008270">
    <property type="term" value="F:zinc ion binding"/>
    <property type="evidence" value="ECO:0007669"/>
    <property type="project" value="UniProtKB-KW"/>
</dbReference>
<keyword evidence="1" id="KW-0479">Metal-binding</keyword>
<proteinExistence type="predicted"/>
<feature type="region of interest" description="Disordered" evidence="3">
    <location>
        <begin position="988"/>
        <end position="1039"/>
    </location>
</feature>
<dbReference type="Pfam" id="PF00096">
    <property type="entry name" value="zf-C2H2"/>
    <property type="match status" value="1"/>
</dbReference>
<dbReference type="PANTHER" id="PTHR19446">
    <property type="entry name" value="REVERSE TRANSCRIPTASES"/>
    <property type="match status" value="1"/>
</dbReference>
<dbReference type="OrthoDB" id="416316at2759"/>
<accession>A0A812THB5</accession>
<dbReference type="Gene3D" id="3.30.160.60">
    <property type="entry name" value="Classic Zinc Finger"/>
    <property type="match status" value="1"/>
</dbReference>
<evidence type="ECO:0000256" key="2">
    <source>
        <dbReference type="SAM" id="Coils"/>
    </source>
</evidence>